<evidence type="ECO:0000313" key="1">
    <source>
        <dbReference type="EMBL" id="MBX57907.1"/>
    </source>
</evidence>
<dbReference type="AlphaFoldDB" id="A0A2P2PT30"/>
<proteinExistence type="predicted"/>
<protein>
    <submittedName>
        <fullName evidence="1">Uncharacterized protein</fullName>
    </submittedName>
</protein>
<organism evidence="1">
    <name type="scientific">Rhizophora mucronata</name>
    <name type="common">Asiatic mangrove</name>
    <dbReference type="NCBI Taxonomy" id="61149"/>
    <lineage>
        <taxon>Eukaryota</taxon>
        <taxon>Viridiplantae</taxon>
        <taxon>Streptophyta</taxon>
        <taxon>Embryophyta</taxon>
        <taxon>Tracheophyta</taxon>
        <taxon>Spermatophyta</taxon>
        <taxon>Magnoliopsida</taxon>
        <taxon>eudicotyledons</taxon>
        <taxon>Gunneridae</taxon>
        <taxon>Pentapetalae</taxon>
        <taxon>rosids</taxon>
        <taxon>fabids</taxon>
        <taxon>Malpighiales</taxon>
        <taxon>Rhizophoraceae</taxon>
        <taxon>Rhizophora</taxon>
    </lineage>
</organism>
<name>A0A2P2PT30_RHIMU</name>
<sequence>MWCDRRCSGNWEHQNDSAALGITTSGVFLIVLLHKSSNGGSQVQLLEV</sequence>
<accession>A0A2P2PT30</accession>
<reference evidence="1" key="1">
    <citation type="submission" date="2018-02" db="EMBL/GenBank/DDBJ databases">
        <title>Rhizophora mucronata_Transcriptome.</title>
        <authorList>
            <person name="Meera S.P."/>
            <person name="Sreeshan A."/>
            <person name="Augustine A."/>
        </authorList>
    </citation>
    <scope>NUCLEOTIDE SEQUENCE</scope>
    <source>
        <tissue evidence="1">Leaf</tissue>
    </source>
</reference>
<dbReference type="EMBL" id="GGEC01077423">
    <property type="protein sequence ID" value="MBX57907.1"/>
    <property type="molecule type" value="Transcribed_RNA"/>
</dbReference>